<keyword evidence="9" id="KW-1185">Reference proteome</keyword>
<dbReference type="PANTHER" id="PTHR11922">
    <property type="entry name" value="GMP SYNTHASE-RELATED"/>
    <property type="match status" value="1"/>
</dbReference>
<reference evidence="8" key="1">
    <citation type="submission" date="2022-06" db="EMBL/GenBank/DDBJ databases">
        <title>Uncovering the hologenomic basis of an extraordinary plant invasion.</title>
        <authorList>
            <person name="Bieker V.C."/>
            <person name="Martin M.D."/>
            <person name="Gilbert T."/>
            <person name="Hodgins K."/>
            <person name="Battlay P."/>
            <person name="Petersen B."/>
            <person name="Wilson J."/>
        </authorList>
    </citation>
    <scope>NUCLEOTIDE SEQUENCE</scope>
    <source>
        <strain evidence="8">AA19_3_7</strain>
        <tissue evidence="8">Leaf</tissue>
    </source>
</reference>
<keyword evidence="4 6" id="KW-0658">Purine biosynthesis</keyword>
<gene>
    <name evidence="8" type="ORF">M8C21_030972</name>
</gene>
<dbReference type="GO" id="GO:0003921">
    <property type="term" value="F:GMP synthase activity"/>
    <property type="evidence" value="ECO:0007669"/>
    <property type="project" value="InterPro"/>
</dbReference>
<keyword evidence="1" id="KW-0436">Ligase</keyword>
<accession>A0AAD5GN45</accession>
<dbReference type="InterPro" id="IPR014729">
    <property type="entry name" value="Rossmann-like_a/b/a_fold"/>
</dbReference>
<dbReference type="EMBL" id="JAMZMK010007131">
    <property type="protein sequence ID" value="KAI7745798.1"/>
    <property type="molecule type" value="Genomic_DNA"/>
</dbReference>
<evidence type="ECO:0000256" key="5">
    <source>
        <dbReference type="ARBA" id="ARBA00022840"/>
    </source>
</evidence>
<comment type="caution">
    <text evidence="6">Lacks conserved residue(s) required for the propagation of feature annotation.</text>
</comment>
<feature type="domain" description="GMPS ATP-PPase" evidence="7">
    <location>
        <begin position="1"/>
        <end position="47"/>
    </location>
</feature>
<proteinExistence type="predicted"/>
<evidence type="ECO:0000313" key="8">
    <source>
        <dbReference type="EMBL" id="KAI7745798.1"/>
    </source>
</evidence>
<evidence type="ECO:0000313" key="9">
    <source>
        <dbReference type="Proteomes" id="UP001206925"/>
    </source>
</evidence>
<evidence type="ECO:0000256" key="2">
    <source>
        <dbReference type="ARBA" id="ARBA00022741"/>
    </source>
</evidence>
<keyword evidence="5 6" id="KW-0067">ATP-binding</keyword>
<evidence type="ECO:0000256" key="1">
    <source>
        <dbReference type="ARBA" id="ARBA00022598"/>
    </source>
</evidence>
<dbReference type="PANTHER" id="PTHR11922:SF2">
    <property type="entry name" value="GMP SYNTHASE [GLUTAMINE-HYDROLYZING]"/>
    <property type="match status" value="1"/>
</dbReference>
<protein>
    <recommendedName>
        <fullName evidence="7">GMPS ATP-PPase domain-containing protein</fullName>
    </recommendedName>
</protein>
<keyword evidence="2 6" id="KW-0547">Nucleotide-binding</keyword>
<keyword evidence="3 6" id="KW-0332">GMP biosynthesis</keyword>
<dbReference type="AlphaFoldDB" id="A0AAD5GN45"/>
<evidence type="ECO:0000259" key="7">
    <source>
        <dbReference type="PROSITE" id="PS51553"/>
    </source>
</evidence>
<comment type="caution">
    <text evidence="8">The sequence shown here is derived from an EMBL/GenBank/DDBJ whole genome shotgun (WGS) entry which is preliminary data.</text>
</comment>
<evidence type="ECO:0000256" key="4">
    <source>
        <dbReference type="ARBA" id="ARBA00022755"/>
    </source>
</evidence>
<dbReference type="SUPFAM" id="SSF52402">
    <property type="entry name" value="Adenine nucleotide alpha hydrolases-like"/>
    <property type="match status" value="1"/>
</dbReference>
<evidence type="ECO:0000256" key="3">
    <source>
        <dbReference type="ARBA" id="ARBA00022749"/>
    </source>
</evidence>
<dbReference type="GO" id="GO:0005524">
    <property type="term" value="F:ATP binding"/>
    <property type="evidence" value="ECO:0007669"/>
    <property type="project" value="UniProtKB-UniRule"/>
</dbReference>
<organism evidence="8 9">
    <name type="scientific">Ambrosia artemisiifolia</name>
    <name type="common">Common ragweed</name>
    <dbReference type="NCBI Taxonomy" id="4212"/>
    <lineage>
        <taxon>Eukaryota</taxon>
        <taxon>Viridiplantae</taxon>
        <taxon>Streptophyta</taxon>
        <taxon>Embryophyta</taxon>
        <taxon>Tracheophyta</taxon>
        <taxon>Spermatophyta</taxon>
        <taxon>Magnoliopsida</taxon>
        <taxon>eudicotyledons</taxon>
        <taxon>Gunneridae</taxon>
        <taxon>Pentapetalae</taxon>
        <taxon>asterids</taxon>
        <taxon>campanulids</taxon>
        <taxon>Asterales</taxon>
        <taxon>Asteraceae</taxon>
        <taxon>Asteroideae</taxon>
        <taxon>Heliantheae alliance</taxon>
        <taxon>Heliantheae</taxon>
        <taxon>Ambrosia</taxon>
    </lineage>
</organism>
<dbReference type="Gene3D" id="3.40.50.620">
    <property type="entry name" value="HUPs"/>
    <property type="match status" value="1"/>
</dbReference>
<dbReference type="Proteomes" id="UP001206925">
    <property type="component" value="Unassembled WGS sequence"/>
</dbReference>
<dbReference type="GO" id="GO:0005829">
    <property type="term" value="C:cytosol"/>
    <property type="evidence" value="ECO:0007669"/>
    <property type="project" value="TreeGrafter"/>
</dbReference>
<name>A0AAD5GN45_AMBAR</name>
<dbReference type="PROSITE" id="PS51553">
    <property type="entry name" value="GMPS_ATP_PPASE"/>
    <property type="match status" value="1"/>
</dbReference>
<evidence type="ECO:0000256" key="6">
    <source>
        <dbReference type="PROSITE-ProRule" id="PRU00886"/>
    </source>
</evidence>
<dbReference type="InterPro" id="IPR025777">
    <property type="entry name" value="GMPS_ATP_PPase_dom"/>
</dbReference>
<sequence length="199" mass="22474">MVKSHHNIGGLPKDMKLKLIEPLKLLFKDEVHEMGKILAVPVSFLKRHPFPRPGLAVRIQVDEIFIQAIKDVALRAVTTQDGMTTAAFLFCHLIQAGYESEKELIKEADMSESESESKYENELGLLDNEEEIAENKGSVRKGLSGLCKVVVESSSAPSNVKNAPDKWVEEGHDLSRSEISHATFDLRRRRMYWKALQVF</sequence>